<evidence type="ECO:0000313" key="2">
    <source>
        <dbReference type="EMBL" id="HFI91601.1"/>
    </source>
</evidence>
<comment type="caution">
    <text evidence="2">The sequence shown here is derived from an EMBL/GenBank/DDBJ whole genome shotgun (WGS) entry which is preliminary data.</text>
</comment>
<dbReference type="PRINTS" id="PR00080">
    <property type="entry name" value="SDRFAMILY"/>
</dbReference>
<organism evidence="2">
    <name type="scientific">Ignavibacterium album</name>
    <dbReference type="NCBI Taxonomy" id="591197"/>
    <lineage>
        <taxon>Bacteria</taxon>
        <taxon>Pseudomonadati</taxon>
        <taxon>Ignavibacteriota</taxon>
        <taxon>Ignavibacteria</taxon>
        <taxon>Ignavibacteriales</taxon>
        <taxon>Ignavibacteriaceae</taxon>
        <taxon>Ignavibacterium</taxon>
    </lineage>
</organism>
<dbReference type="Gene3D" id="3.40.50.720">
    <property type="entry name" value="NAD(P)-binding Rossmann-like Domain"/>
    <property type="match status" value="1"/>
</dbReference>
<dbReference type="PRINTS" id="PR00081">
    <property type="entry name" value="GDHRDH"/>
</dbReference>
<dbReference type="SUPFAM" id="SSF51735">
    <property type="entry name" value="NAD(P)-binding Rossmann-fold domains"/>
    <property type="match status" value="1"/>
</dbReference>
<dbReference type="AlphaFoldDB" id="A0A7V2ZKE5"/>
<dbReference type="CDD" id="cd05344">
    <property type="entry name" value="BKR_like_SDR_like"/>
    <property type="match status" value="1"/>
</dbReference>
<dbReference type="InterPro" id="IPR050259">
    <property type="entry name" value="SDR"/>
</dbReference>
<dbReference type="PANTHER" id="PTHR42879">
    <property type="entry name" value="3-OXOACYL-(ACYL-CARRIER-PROTEIN) REDUCTASE"/>
    <property type="match status" value="1"/>
</dbReference>
<evidence type="ECO:0000256" key="1">
    <source>
        <dbReference type="ARBA" id="ARBA00006484"/>
    </source>
</evidence>
<gene>
    <name evidence="2" type="ORF">ENS31_08765</name>
</gene>
<dbReference type="FunFam" id="3.40.50.720:FF:000084">
    <property type="entry name" value="Short-chain dehydrogenase reductase"/>
    <property type="match status" value="1"/>
</dbReference>
<proteinExistence type="inferred from homology"/>
<dbReference type="InterPro" id="IPR002347">
    <property type="entry name" value="SDR_fam"/>
</dbReference>
<sequence length="263" mass="28362">MDLGLKGKVAIVTASSTGIGKAVAETLVSEGANVAICSRSKEKLIEASKDIKNKTGSEPFWCVCDINSQKDIENFYNAVVQQFGSVDILVNNCGGPIPGYFADLSEDDWNDAFKQVLLSVIRFSHLVLPDMIKKEWGRIINITSVAVKQPVHNLILSNSFRAAVTGFAKSLSNEVANKNITVNNVAPGYTLTHRLYELAVNRAKTSGKSHEEILVEMAKDVPMNRLGGPEEIAALVAFLASKQASYITGTTIQVDGGSTKAIF</sequence>
<dbReference type="Pfam" id="PF13561">
    <property type="entry name" value="adh_short_C2"/>
    <property type="match status" value="1"/>
</dbReference>
<comment type="similarity">
    <text evidence="1">Belongs to the short-chain dehydrogenases/reductases (SDR) family.</text>
</comment>
<dbReference type="EMBL" id="DSUJ01000008">
    <property type="protein sequence ID" value="HFI91601.1"/>
    <property type="molecule type" value="Genomic_DNA"/>
</dbReference>
<dbReference type="PANTHER" id="PTHR42879:SF6">
    <property type="entry name" value="NADPH-DEPENDENT REDUCTASE BACG"/>
    <property type="match status" value="1"/>
</dbReference>
<reference evidence="2" key="1">
    <citation type="journal article" date="2020" name="mSystems">
        <title>Genome- and Community-Level Interaction Insights into Carbon Utilization and Element Cycling Functions of Hydrothermarchaeota in Hydrothermal Sediment.</title>
        <authorList>
            <person name="Zhou Z."/>
            <person name="Liu Y."/>
            <person name="Xu W."/>
            <person name="Pan J."/>
            <person name="Luo Z.H."/>
            <person name="Li M."/>
        </authorList>
    </citation>
    <scope>NUCLEOTIDE SEQUENCE [LARGE SCALE GENOMIC DNA]</scope>
    <source>
        <strain evidence="2">SpSt-479</strain>
    </source>
</reference>
<dbReference type="InterPro" id="IPR036291">
    <property type="entry name" value="NAD(P)-bd_dom_sf"/>
</dbReference>
<accession>A0A7V2ZKE5</accession>
<dbReference type="RefSeq" id="WP_304147560.1">
    <property type="nucleotide sequence ID" value="NZ_JAOAIE010000109.1"/>
</dbReference>
<name>A0A7V2ZKE5_9BACT</name>
<protein>
    <submittedName>
        <fullName evidence="2">SDR family oxidoreductase</fullName>
    </submittedName>
</protein>